<reference evidence="2 3" key="1">
    <citation type="submission" date="2019-02" db="EMBL/GenBank/DDBJ databases">
        <title>Pedobacter sp. nov., a novel speices isolated from soil of pinguins habitat in Antarcitica.</title>
        <authorList>
            <person name="He R.-H."/>
        </authorList>
    </citation>
    <scope>NUCLEOTIDE SEQUENCE [LARGE SCALE GENOMIC DNA]</scope>
    <source>
        <strain evidence="2 3">E01020</strain>
    </source>
</reference>
<dbReference type="RefSeq" id="WP_133263356.1">
    <property type="nucleotide sequence ID" value="NZ_SJCY01000011.1"/>
</dbReference>
<evidence type="ECO:0000313" key="3">
    <source>
        <dbReference type="Proteomes" id="UP000295668"/>
    </source>
</evidence>
<dbReference type="EMBL" id="SJCY01000011">
    <property type="protein sequence ID" value="TDG35223.1"/>
    <property type="molecule type" value="Genomic_DNA"/>
</dbReference>
<sequence>MPDFKKLYFFVIVSLSSLSVFSQDFYADWKSFVPPNNWKIEFIKDSTFNFNKKVVGKLVLQNELDPQFAIEYQIFNSLEIDSLFKGHVKQHQILSPCVTNINFSAFAYKGYYYLPDGCNACNTNRIGGYKVNNKNKYGNLMTNCEHLNATILKFTTLKY</sequence>
<evidence type="ECO:0000256" key="1">
    <source>
        <dbReference type="SAM" id="SignalP"/>
    </source>
</evidence>
<evidence type="ECO:0000313" key="2">
    <source>
        <dbReference type="EMBL" id="TDG35223.1"/>
    </source>
</evidence>
<name>A0A4V3A017_9SPHI</name>
<accession>A0A4V3A017</accession>
<feature type="chain" id="PRO_5020842724" evidence="1">
    <location>
        <begin position="23"/>
        <end position="159"/>
    </location>
</feature>
<keyword evidence="1" id="KW-0732">Signal</keyword>
<proteinExistence type="predicted"/>
<dbReference type="AlphaFoldDB" id="A0A4V3A017"/>
<organism evidence="2 3">
    <name type="scientific">Pedobacter changchengzhani</name>
    <dbReference type="NCBI Taxonomy" id="2529274"/>
    <lineage>
        <taxon>Bacteria</taxon>
        <taxon>Pseudomonadati</taxon>
        <taxon>Bacteroidota</taxon>
        <taxon>Sphingobacteriia</taxon>
        <taxon>Sphingobacteriales</taxon>
        <taxon>Sphingobacteriaceae</taxon>
        <taxon>Pedobacter</taxon>
    </lineage>
</organism>
<dbReference type="Proteomes" id="UP000295668">
    <property type="component" value="Unassembled WGS sequence"/>
</dbReference>
<keyword evidence="3" id="KW-1185">Reference proteome</keyword>
<comment type="caution">
    <text evidence="2">The sequence shown here is derived from an EMBL/GenBank/DDBJ whole genome shotgun (WGS) entry which is preliminary data.</text>
</comment>
<gene>
    <name evidence="2" type="ORF">EZJ43_14075</name>
</gene>
<feature type="signal peptide" evidence="1">
    <location>
        <begin position="1"/>
        <end position="22"/>
    </location>
</feature>
<protein>
    <submittedName>
        <fullName evidence="2">Uncharacterized protein</fullName>
    </submittedName>
</protein>